<dbReference type="PANTHER" id="PTHR46179">
    <property type="entry name" value="ZINC FINGER PROTEIN"/>
    <property type="match status" value="1"/>
</dbReference>
<gene>
    <name evidence="11" type="ORF">OSB1V03_LOCUS7012</name>
</gene>
<dbReference type="InterPro" id="IPR013087">
    <property type="entry name" value="Znf_C2H2_type"/>
</dbReference>
<reference evidence="11" key="1">
    <citation type="submission" date="2020-11" db="EMBL/GenBank/DDBJ databases">
        <authorList>
            <person name="Tran Van P."/>
        </authorList>
    </citation>
    <scope>NUCLEOTIDE SEQUENCE</scope>
</reference>
<keyword evidence="3 8" id="KW-0863">Zinc-finger</keyword>
<evidence type="ECO:0000256" key="9">
    <source>
        <dbReference type="SAM" id="MobiDB-lite"/>
    </source>
</evidence>
<protein>
    <recommendedName>
        <fullName evidence="10">C2H2-type domain-containing protein</fullName>
    </recommendedName>
</protein>
<keyword evidence="5" id="KW-0805">Transcription regulation</keyword>
<feature type="region of interest" description="Disordered" evidence="9">
    <location>
        <begin position="1"/>
        <end position="34"/>
    </location>
</feature>
<feature type="compositionally biased region" description="Basic and acidic residues" evidence="9">
    <location>
        <begin position="13"/>
        <end position="22"/>
    </location>
</feature>
<feature type="domain" description="C2H2-type" evidence="10">
    <location>
        <begin position="853"/>
        <end position="883"/>
    </location>
</feature>
<dbReference type="GO" id="GO:0005634">
    <property type="term" value="C:nucleus"/>
    <property type="evidence" value="ECO:0007669"/>
    <property type="project" value="UniProtKB-SubCell"/>
</dbReference>
<dbReference type="SMART" id="SM00355">
    <property type="entry name" value="ZnF_C2H2"/>
    <property type="match status" value="20"/>
</dbReference>
<dbReference type="EMBL" id="OC858528">
    <property type="protein sequence ID" value="CAD7626579.1"/>
    <property type="molecule type" value="Genomic_DNA"/>
</dbReference>
<feature type="domain" description="C2H2-type" evidence="10">
    <location>
        <begin position="179"/>
        <end position="208"/>
    </location>
</feature>
<dbReference type="GO" id="GO:0008270">
    <property type="term" value="F:zinc ion binding"/>
    <property type="evidence" value="ECO:0007669"/>
    <property type="project" value="UniProtKB-KW"/>
</dbReference>
<keyword evidence="4" id="KW-0862">Zinc</keyword>
<dbReference type="PANTHER" id="PTHR46179:SF13">
    <property type="entry name" value="C2H2-TYPE DOMAIN-CONTAINING PROTEIN"/>
    <property type="match status" value="1"/>
</dbReference>
<keyword evidence="6" id="KW-0804">Transcription</keyword>
<evidence type="ECO:0000256" key="8">
    <source>
        <dbReference type="PROSITE-ProRule" id="PRU00042"/>
    </source>
</evidence>
<dbReference type="AlphaFoldDB" id="A0A7R9KNS8"/>
<evidence type="ECO:0000256" key="2">
    <source>
        <dbReference type="ARBA" id="ARBA00022723"/>
    </source>
</evidence>
<dbReference type="Proteomes" id="UP000759131">
    <property type="component" value="Unassembled WGS sequence"/>
</dbReference>
<feature type="domain" description="C2H2-type" evidence="10">
    <location>
        <begin position="251"/>
        <end position="280"/>
    </location>
</feature>
<feature type="domain" description="C2H2-type" evidence="10">
    <location>
        <begin position="959"/>
        <end position="989"/>
    </location>
</feature>
<evidence type="ECO:0000313" key="12">
    <source>
        <dbReference type="Proteomes" id="UP000759131"/>
    </source>
</evidence>
<organism evidence="11">
    <name type="scientific">Medioppia subpectinata</name>
    <dbReference type="NCBI Taxonomy" id="1979941"/>
    <lineage>
        <taxon>Eukaryota</taxon>
        <taxon>Metazoa</taxon>
        <taxon>Ecdysozoa</taxon>
        <taxon>Arthropoda</taxon>
        <taxon>Chelicerata</taxon>
        <taxon>Arachnida</taxon>
        <taxon>Acari</taxon>
        <taxon>Acariformes</taxon>
        <taxon>Sarcoptiformes</taxon>
        <taxon>Oribatida</taxon>
        <taxon>Brachypylina</taxon>
        <taxon>Oppioidea</taxon>
        <taxon>Oppiidae</taxon>
        <taxon>Medioppia</taxon>
    </lineage>
</organism>
<evidence type="ECO:0000313" key="11">
    <source>
        <dbReference type="EMBL" id="CAD7626579.1"/>
    </source>
</evidence>
<dbReference type="PROSITE" id="PS50157">
    <property type="entry name" value="ZINC_FINGER_C2H2_2"/>
    <property type="match status" value="11"/>
</dbReference>
<feature type="domain" description="C2H2-type" evidence="10">
    <location>
        <begin position="563"/>
        <end position="592"/>
    </location>
</feature>
<feature type="domain" description="C2H2-type" evidence="10">
    <location>
        <begin position="989"/>
        <end position="1018"/>
    </location>
</feature>
<dbReference type="GO" id="GO:0006357">
    <property type="term" value="P:regulation of transcription by RNA polymerase II"/>
    <property type="evidence" value="ECO:0007669"/>
    <property type="project" value="TreeGrafter"/>
</dbReference>
<evidence type="ECO:0000256" key="3">
    <source>
        <dbReference type="ARBA" id="ARBA00022771"/>
    </source>
</evidence>
<keyword evidence="7" id="KW-0539">Nucleus</keyword>
<sequence length="1127" mass="130406">MSDETYGSVGHHIKTEFEDRLKSPSNDRQMRPTDETLEVNQNIDDNSDGVNEDMFDNLYDSNGLELGSVIKEVSEDSCVEPMNKKIQTQINAYLKPSIPQSSQEMVNNDMIEKSSEDSMEMPSKQLMTDLLIQNKIKRFKCFDLSKDAFICPINKCHKSCKTDHNFAVHLKNIHTSRQYVCTHEGCGKGYKLNRQLKDHLLTHNTSKSFRCPHNGCEFKTVSNKRFRDHSRKHSKFLPKILPKVSLKRVLFTCDVGDCRQTFISPDGLKSHTLSHQSDPSGDDVSIDAEMTSNELMAKILTQNKFERKKCFDRTLNAFVCPINKCHKRYPMDRPFTIHLQRSHSLKQFQCTHEGCDRAYKTKSHLSEHLETHNTIKAFRCPHNGCDHKAVCRKNLRDHMRHKHSKGIIKAVKREPMKKSLKKSERLKCFSFTTNTFNCPVNECRESYPTSGQFRDHLKTIHAKNLYICKSKDCYKAFNTINGLARHSLIHRTSGLKEIVNSSEESMEMRSMSEFLRQNKSERKKCFDFNTNAFICPINKCHKSCGTDDKFYRHLAAVHSKRQYYCHYEDCGKAFTLKGNLTIHWISHNKIKSFQCPHNWCQYNTSSDRNLKLHLKRHPKQPFRCPRNGCQYKCVNNKLLTSHLKRHLTDTTDRVIRCPVSDCKVEFKSKNELNVHRLTHGSGPAINCGTKGCNEMFYTFSQRLRHRVSVHNRRTYSYRRGKQWFEWKGKTETQEVMQTIDDNNEGVNEDIFDNSYDSNGLKLRTNIKEEPEIYFVEQINIQNSLMSTGMQTQLIATSKPSTSLSSQRVVNKDMSGRTRQSVTTNMTPKTSLAELLIQNRSERLKYFSFTTNTFNCPVNECRESYPTSGQFRDHLKTIHTKNKYVCKYNDCYKAFNTNNGLARHSLTHKTSQPKGMTNNDIIENNSEDSMKIPSNETVSQFLIQNKTEREKCFELSTNTFICPINDCHKSYQNDRTFLQHLRKTHVLRQYVCTHEGCGKGFKTKHTLSSHQLTHKPFEPFHCPYNGCLYKAVTNRGFEQHMRHKNTSYHSTDASTRPLTIFVIHLVANTQWETLTAICQTIHNLKLVNLNVCTIIAMASGHGPSAPVGRVGSMAKNDLILNLFLTRQL</sequence>
<keyword evidence="2" id="KW-0479">Metal-binding</keyword>
<dbReference type="EMBL" id="CAJPIZ010003953">
    <property type="protein sequence ID" value="CAG2107009.1"/>
    <property type="molecule type" value="Genomic_DNA"/>
</dbReference>
<feature type="compositionally biased region" description="Polar residues" evidence="9">
    <location>
        <begin position="795"/>
        <end position="808"/>
    </location>
</feature>
<feature type="domain" description="C2H2-type" evidence="10">
    <location>
        <begin position="883"/>
        <end position="912"/>
    </location>
</feature>
<feature type="domain" description="C2H2-type" evidence="10">
    <location>
        <begin position="436"/>
        <end position="462"/>
    </location>
</feature>
<feature type="region of interest" description="Disordered" evidence="9">
    <location>
        <begin position="795"/>
        <end position="822"/>
    </location>
</feature>
<proteinExistence type="predicted"/>
<dbReference type="Pfam" id="PF00096">
    <property type="entry name" value="zf-C2H2"/>
    <property type="match status" value="3"/>
</dbReference>
<dbReference type="OrthoDB" id="6077919at2759"/>
<dbReference type="InterPro" id="IPR051061">
    <property type="entry name" value="Zinc_finger_trans_reg"/>
</dbReference>
<evidence type="ECO:0000256" key="6">
    <source>
        <dbReference type="ARBA" id="ARBA00023163"/>
    </source>
</evidence>
<keyword evidence="12" id="KW-1185">Reference proteome</keyword>
<name>A0A7R9KNS8_9ACAR</name>
<dbReference type="SUPFAM" id="SSF57667">
    <property type="entry name" value="beta-beta-alpha zinc fingers"/>
    <property type="match status" value="5"/>
</dbReference>
<dbReference type="InterPro" id="IPR036236">
    <property type="entry name" value="Znf_C2H2_sf"/>
</dbReference>
<evidence type="ECO:0000256" key="4">
    <source>
        <dbReference type="ARBA" id="ARBA00022833"/>
    </source>
</evidence>
<comment type="subcellular location">
    <subcellularLocation>
        <location evidence="1">Nucleus</location>
    </subcellularLocation>
</comment>
<dbReference type="PROSITE" id="PS00028">
    <property type="entry name" value="ZINC_FINGER_C2H2_1"/>
    <property type="match status" value="14"/>
</dbReference>
<accession>A0A7R9KNS8</accession>
<feature type="domain" description="C2H2-type" evidence="10">
    <location>
        <begin position="149"/>
        <end position="179"/>
    </location>
</feature>
<feature type="domain" description="C2H2-type" evidence="10">
    <location>
        <begin position="348"/>
        <end position="377"/>
    </location>
</feature>
<evidence type="ECO:0000256" key="1">
    <source>
        <dbReference type="ARBA" id="ARBA00004123"/>
    </source>
</evidence>
<evidence type="ECO:0000256" key="7">
    <source>
        <dbReference type="ARBA" id="ARBA00023242"/>
    </source>
</evidence>
<dbReference type="Gene3D" id="3.30.160.60">
    <property type="entry name" value="Classic Zinc Finger"/>
    <property type="match status" value="7"/>
</dbReference>
<evidence type="ECO:0000259" key="10">
    <source>
        <dbReference type="PROSITE" id="PS50157"/>
    </source>
</evidence>
<evidence type="ECO:0000256" key="5">
    <source>
        <dbReference type="ARBA" id="ARBA00023015"/>
    </source>
</evidence>
<feature type="domain" description="C2H2-type" evidence="10">
    <location>
        <begin position="466"/>
        <end position="490"/>
    </location>
</feature>